<dbReference type="Gene3D" id="1.20.1250.20">
    <property type="entry name" value="MFS general substrate transporter like domains"/>
    <property type="match status" value="1"/>
</dbReference>
<accession>A0A7T4JV66</accession>
<dbReference type="Gene3D" id="1.20.1720.10">
    <property type="entry name" value="Multidrug resistance protein D"/>
    <property type="match status" value="1"/>
</dbReference>
<gene>
    <name evidence="7" type="ORF">I6I10_00975</name>
    <name evidence="8" type="ORF">I6J21_02075</name>
</gene>
<comment type="subcellular location">
    <subcellularLocation>
        <location evidence="1">Cell membrane</location>
        <topology evidence="1">Multi-pass membrane protein</topology>
    </subcellularLocation>
</comment>
<dbReference type="InterPro" id="IPR011701">
    <property type="entry name" value="MFS"/>
</dbReference>
<dbReference type="PANTHER" id="PTHR42718:SF39">
    <property type="entry name" value="ACTINORHODIN TRANSPORTER-RELATED"/>
    <property type="match status" value="1"/>
</dbReference>
<evidence type="ECO:0000256" key="2">
    <source>
        <dbReference type="ARBA" id="ARBA00022692"/>
    </source>
</evidence>
<feature type="transmembrane region" description="Helical" evidence="5">
    <location>
        <begin position="410"/>
        <end position="429"/>
    </location>
</feature>
<feature type="transmembrane region" description="Helical" evidence="5">
    <location>
        <begin position="163"/>
        <end position="182"/>
    </location>
</feature>
<keyword evidence="4 5" id="KW-0472">Membrane</keyword>
<proteinExistence type="predicted"/>
<keyword evidence="2 5" id="KW-0812">Transmembrane</keyword>
<dbReference type="SUPFAM" id="SSF103473">
    <property type="entry name" value="MFS general substrate transporter"/>
    <property type="match status" value="1"/>
</dbReference>
<dbReference type="EMBL" id="CP069534">
    <property type="protein sequence ID" value="QRP70971.1"/>
    <property type="molecule type" value="Genomic_DNA"/>
</dbReference>
<feature type="transmembrane region" description="Helical" evidence="5">
    <location>
        <begin position="135"/>
        <end position="157"/>
    </location>
</feature>
<evidence type="ECO:0000313" key="8">
    <source>
        <dbReference type="EMBL" id="QRP70971.1"/>
    </source>
</evidence>
<feature type="transmembrane region" description="Helical" evidence="5">
    <location>
        <begin position="300"/>
        <end position="322"/>
    </location>
</feature>
<feature type="domain" description="Major facilitator superfamily (MFS) profile" evidence="6">
    <location>
        <begin position="7"/>
        <end position="462"/>
    </location>
</feature>
<feature type="transmembrane region" description="Helical" evidence="5">
    <location>
        <begin position="334"/>
        <end position="355"/>
    </location>
</feature>
<dbReference type="CDD" id="cd17321">
    <property type="entry name" value="MFS_MMR_MDR_like"/>
    <property type="match status" value="1"/>
</dbReference>
<feature type="transmembrane region" description="Helical" evidence="5">
    <location>
        <begin position="7"/>
        <end position="31"/>
    </location>
</feature>
<dbReference type="Proteomes" id="UP000596145">
    <property type="component" value="Chromosome"/>
</dbReference>
<dbReference type="Pfam" id="PF07690">
    <property type="entry name" value="MFS_1"/>
    <property type="match status" value="1"/>
</dbReference>
<reference evidence="7 9" key="1">
    <citation type="submission" date="2020-12" db="EMBL/GenBank/DDBJ databases">
        <title>FDA dAtabase for Regulatory Grade micrObial Sequences (FDA-ARGOS): Supporting development and validation of Infectious Disease Dx tests.</title>
        <authorList>
            <person name="Sproer C."/>
            <person name="Gronow S."/>
            <person name="Severitt S."/>
            <person name="Schroder I."/>
            <person name="Tallon L."/>
            <person name="Sadzewicz L."/>
            <person name="Zhao X."/>
            <person name="Boylan J."/>
            <person name="Ott S."/>
            <person name="Bowen H."/>
            <person name="Vavikolanu K."/>
            <person name="Mehta A."/>
            <person name="Aluvathingal J."/>
            <person name="Nadendla S."/>
            <person name="Lowell S."/>
            <person name="Myers T."/>
            <person name="Yan Y."/>
            <person name="Sichtig H."/>
        </authorList>
    </citation>
    <scope>NUCLEOTIDE SEQUENCE [LARGE SCALE GENOMIC DNA]</scope>
    <source>
        <strain evidence="7 9">FDAARGOS_1053</strain>
        <strain evidence="8">FDAARGOS_1191</strain>
    </source>
</reference>
<feature type="transmembrane region" description="Helical" evidence="5">
    <location>
        <begin position="43"/>
        <end position="61"/>
    </location>
</feature>
<dbReference type="RefSeq" id="WP_005394702.1">
    <property type="nucleotide sequence ID" value="NZ_CP066007.1"/>
</dbReference>
<evidence type="ECO:0000256" key="1">
    <source>
        <dbReference type="ARBA" id="ARBA00004651"/>
    </source>
</evidence>
<feature type="transmembrane region" description="Helical" evidence="5">
    <location>
        <begin position="268"/>
        <end position="294"/>
    </location>
</feature>
<dbReference type="PROSITE" id="PS50850">
    <property type="entry name" value="MFS"/>
    <property type="match status" value="1"/>
</dbReference>
<feature type="transmembrane region" description="Helical" evidence="5">
    <location>
        <begin position="435"/>
        <end position="456"/>
    </location>
</feature>
<feature type="transmembrane region" description="Helical" evidence="5">
    <location>
        <begin position="203"/>
        <end position="222"/>
    </location>
</feature>
<dbReference type="PANTHER" id="PTHR42718">
    <property type="entry name" value="MAJOR FACILITATOR SUPERFAMILY MULTIDRUG TRANSPORTER MFSC"/>
    <property type="match status" value="1"/>
</dbReference>
<evidence type="ECO:0000313" key="9">
    <source>
        <dbReference type="Proteomes" id="UP000596145"/>
    </source>
</evidence>
<dbReference type="EMBL" id="CP066007">
    <property type="protein sequence ID" value="QQB46562.1"/>
    <property type="molecule type" value="Genomic_DNA"/>
</dbReference>
<protein>
    <submittedName>
        <fullName evidence="7">MFS transporter</fullName>
    </submittedName>
</protein>
<dbReference type="Proteomes" id="UP000617681">
    <property type="component" value="Chromosome"/>
</dbReference>
<evidence type="ECO:0000259" key="6">
    <source>
        <dbReference type="PROSITE" id="PS50850"/>
    </source>
</evidence>
<dbReference type="GO" id="GO:0022857">
    <property type="term" value="F:transmembrane transporter activity"/>
    <property type="evidence" value="ECO:0007669"/>
    <property type="project" value="InterPro"/>
</dbReference>
<name>A0A7T4JV66_9CORY</name>
<evidence type="ECO:0000256" key="5">
    <source>
        <dbReference type="SAM" id="Phobius"/>
    </source>
</evidence>
<feature type="transmembrane region" description="Helical" evidence="5">
    <location>
        <begin position="98"/>
        <end position="123"/>
    </location>
</feature>
<feature type="transmembrane region" description="Helical" evidence="5">
    <location>
        <begin position="361"/>
        <end position="380"/>
    </location>
</feature>
<dbReference type="InterPro" id="IPR020846">
    <property type="entry name" value="MFS_dom"/>
</dbReference>
<evidence type="ECO:0000313" key="7">
    <source>
        <dbReference type="EMBL" id="QQB46562.1"/>
    </source>
</evidence>
<dbReference type="GO" id="GO:0005886">
    <property type="term" value="C:plasma membrane"/>
    <property type="evidence" value="ECO:0007669"/>
    <property type="project" value="UniProtKB-SubCell"/>
</dbReference>
<organism evidence="7 9">
    <name type="scientific">Corynebacterium glucuronolyticum</name>
    <dbReference type="NCBI Taxonomy" id="39791"/>
    <lineage>
        <taxon>Bacteria</taxon>
        <taxon>Bacillati</taxon>
        <taxon>Actinomycetota</taxon>
        <taxon>Actinomycetes</taxon>
        <taxon>Mycobacteriales</taxon>
        <taxon>Corynebacteriaceae</taxon>
        <taxon>Corynebacterium</taxon>
    </lineage>
</organism>
<feature type="transmembrane region" description="Helical" evidence="5">
    <location>
        <begin position="73"/>
        <end position="92"/>
    </location>
</feature>
<sequence length="463" mass="49540">MGERKKILVVVLIPLAMALVAVSSINVALPSIEHALGASASQLQWMLAGYALTFGVFLVPFGRLGDLLGRSMFFTIGLALFCLSTALCGFASDPVILNIFRFIQGFAAAVYSPQTAGIIQTYFHGKERARAFAKFGLTVAVAVAIGPVIAGTIISALDPAWGWRWSFWFMVPVGIIGIFLALRWLPFADEKAHRKKGKLDLDPIGMLLLASTVVCIMYPFMYHGDNKLMWLLLPLAAILGFAWVQWERHYENCGNAPMVNLGLLKLRSFGWGTAISGIMFVGSTSIFSTLAIYLQNGQHFTALNAGLVGLGGAITSAITAYLSGNHSLEYGRQICIASLTSMVVGMTAAIAIIYFNGMHGLNVWWLFAAFAIVGLGQGAFGSANQTIAMLDVPGYEGGTAGAFKQTAERVATAIGNAIMTGILFSVLATTNWNHAITAAFMAILGILLVALVLQIVDLRKAKA</sequence>
<evidence type="ECO:0000256" key="4">
    <source>
        <dbReference type="ARBA" id="ARBA00023136"/>
    </source>
</evidence>
<dbReference type="InterPro" id="IPR036259">
    <property type="entry name" value="MFS_trans_sf"/>
</dbReference>
<keyword evidence="3 5" id="KW-1133">Transmembrane helix</keyword>
<feature type="transmembrane region" description="Helical" evidence="5">
    <location>
        <begin position="228"/>
        <end position="247"/>
    </location>
</feature>
<dbReference type="OrthoDB" id="9781469at2"/>
<evidence type="ECO:0000256" key="3">
    <source>
        <dbReference type="ARBA" id="ARBA00022989"/>
    </source>
</evidence>
<dbReference type="AlphaFoldDB" id="A0A7T4JV66"/>